<reference evidence="1" key="1">
    <citation type="submission" date="2021-08" db="EMBL/GenBank/DDBJ databases">
        <authorList>
            <person name="Zhang H."/>
            <person name="Xu M."/>
            <person name="Yu Z."/>
            <person name="Yang L."/>
            <person name="Cai Y."/>
        </authorList>
    </citation>
    <scope>NUCLEOTIDE SEQUENCE</scope>
    <source>
        <strain evidence="1">CHL1</strain>
    </source>
</reference>
<dbReference type="RefSeq" id="WP_261403386.1">
    <property type="nucleotide sequence ID" value="NZ_CP081869.1"/>
</dbReference>
<proteinExistence type="predicted"/>
<keyword evidence="2" id="KW-1185">Reference proteome</keyword>
<evidence type="ECO:0000313" key="1">
    <source>
        <dbReference type="EMBL" id="QZO00220.1"/>
    </source>
</evidence>
<gene>
    <name evidence="1" type="ORF">K6K41_27535</name>
</gene>
<name>A0A9E6R9E9_9HYPH</name>
<sequence length="45" mass="4866">MRTEIDLHVMQDIGAIIRAGAPAIEPLSAELKALLEALRRVTPQG</sequence>
<organism evidence="1 2">
    <name type="scientific">Chenggangzhangella methanolivorans</name>
    <dbReference type="NCBI Taxonomy" id="1437009"/>
    <lineage>
        <taxon>Bacteria</taxon>
        <taxon>Pseudomonadati</taxon>
        <taxon>Pseudomonadota</taxon>
        <taxon>Alphaproteobacteria</taxon>
        <taxon>Hyphomicrobiales</taxon>
        <taxon>Methylopilaceae</taxon>
        <taxon>Chenggangzhangella</taxon>
    </lineage>
</organism>
<evidence type="ECO:0000313" key="2">
    <source>
        <dbReference type="Proteomes" id="UP000825701"/>
    </source>
</evidence>
<dbReference type="Proteomes" id="UP000825701">
    <property type="component" value="Chromosome"/>
</dbReference>
<protein>
    <submittedName>
        <fullName evidence="1">Uncharacterized protein</fullName>
    </submittedName>
</protein>
<dbReference type="KEGG" id="cmet:K6K41_27535"/>
<dbReference type="EMBL" id="CP081869">
    <property type="protein sequence ID" value="QZO00220.1"/>
    <property type="molecule type" value="Genomic_DNA"/>
</dbReference>
<accession>A0A9E6R9E9</accession>
<dbReference type="AlphaFoldDB" id="A0A9E6R9E9"/>